<gene>
    <name evidence="1" type="ORF">SCALOS_LOCUS347</name>
</gene>
<sequence length="69" mass="7510">MDIQNITSTDTMNIQNVISTDSVTSSLIPVSPAADNTITVTSLTSSKSTSAVWEHFTLLSNKLKAKYKY</sequence>
<comment type="caution">
    <text evidence="1">The sequence shown here is derived from an EMBL/GenBank/DDBJ whole genome shotgun (WGS) entry which is preliminary data.</text>
</comment>
<accession>A0ACA9JUN0</accession>
<protein>
    <submittedName>
        <fullName evidence="1">1737_t:CDS:1</fullName>
    </submittedName>
</protein>
<keyword evidence="2" id="KW-1185">Reference proteome</keyword>
<dbReference type="Proteomes" id="UP000789860">
    <property type="component" value="Unassembled WGS sequence"/>
</dbReference>
<evidence type="ECO:0000313" key="2">
    <source>
        <dbReference type="Proteomes" id="UP000789860"/>
    </source>
</evidence>
<evidence type="ECO:0000313" key="1">
    <source>
        <dbReference type="EMBL" id="CAG8437188.1"/>
    </source>
</evidence>
<proteinExistence type="predicted"/>
<name>A0ACA9JUN0_9GLOM</name>
<feature type="non-terminal residue" evidence="1">
    <location>
        <position position="69"/>
    </location>
</feature>
<reference evidence="1" key="1">
    <citation type="submission" date="2021-06" db="EMBL/GenBank/DDBJ databases">
        <authorList>
            <person name="Kallberg Y."/>
            <person name="Tangrot J."/>
            <person name="Rosling A."/>
        </authorList>
    </citation>
    <scope>NUCLEOTIDE SEQUENCE</scope>
    <source>
        <strain evidence="1">AU212A</strain>
    </source>
</reference>
<organism evidence="1 2">
    <name type="scientific">Scutellospora calospora</name>
    <dbReference type="NCBI Taxonomy" id="85575"/>
    <lineage>
        <taxon>Eukaryota</taxon>
        <taxon>Fungi</taxon>
        <taxon>Fungi incertae sedis</taxon>
        <taxon>Mucoromycota</taxon>
        <taxon>Glomeromycotina</taxon>
        <taxon>Glomeromycetes</taxon>
        <taxon>Diversisporales</taxon>
        <taxon>Gigasporaceae</taxon>
        <taxon>Scutellospora</taxon>
    </lineage>
</organism>
<dbReference type="EMBL" id="CAJVPM010000162">
    <property type="protein sequence ID" value="CAG8437188.1"/>
    <property type="molecule type" value="Genomic_DNA"/>
</dbReference>